<protein>
    <submittedName>
        <fullName evidence="1">Uncharacterized protein</fullName>
    </submittedName>
</protein>
<organism evidence="1 2">
    <name type="scientific">Blepharisma stoltei</name>
    <dbReference type="NCBI Taxonomy" id="1481888"/>
    <lineage>
        <taxon>Eukaryota</taxon>
        <taxon>Sar</taxon>
        <taxon>Alveolata</taxon>
        <taxon>Ciliophora</taxon>
        <taxon>Postciliodesmatophora</taxon>
        <taxon>Heterotrichea</taxon>
        <taxon>Heterotrichida</taxon>
        <taxon>Blepharismidae</taxon>
        <taxon>Blepharisma</taxon>
    </lineage>
</organism>
<evidence type="ECO:0000313" key="2">
    <source>
        <dbReference type="Proteomes" id="UP001162131"/>
    </source>
</evidence>
<comment type="caution">
    <text evidence="1">The sequence shown here is derived from an EMBL/GenBank/DDBJ whole genome shotgun (WGS) entry which is preliminary data.</text>
</comment>
<dbReference type="Proteomes" id="UP001162131">
    <property type="component" value="Unassembled WGS sequence"/>
</dbReference>
<dbReference type="AlphaFoldDB" id="A0AAU9IJ45"/>
<sequence>MEIQVKEALKAHWSLFKGIICESAELILNLYKIKYHNTVWVFNLFIKSSGKKNCRDLSLGAISGLWYTLKIRFLKLA</sequence>
<name>A0AAU9IJ45_9CILI</name>
<accession>A0AAU9IJ45</accession>
<reference evidence="1" key="1">
    <citation type="submission" date="2021-09" db="EMBL/GenBank/DDBJ databases">
        <authorList>
            <consortium name="AG Swart"/>
            <person name="Singh M."/>
            <person name="Singh A."/>
            <person name="Seah K."/>
            <person name="Emmerich C."/>
        </authorList>
    </citation>
    <scope>NUCLEOTIDE SEQUENCE</scope>
    <source>
        <strain evidence="1">ATCC30299</strain>
    </source>
</reference>
<gene>
    <name evidence="1" type="ORF">BSTOLATCC_MIC8481</name>
</gene>
<proteinExistence type="predicted"/>
<evidence type="ECO:0000313" key="1">
    <source>
        <dbReference type="EMBL" id="CAG9313207.1"/>
    </source>
</evidence>
<keyword evidence="2" id="KW-1185">Reference proteome</keyword>
<dbReference type="EMBL" id="CAJZBQ010000010">
    <property type="protein sequence ID" value="CAG9313207.1"/>
    <property type="molecule type" value="Genomic_DNA"/>
</dbReference>